<dbReference type="Pfam" id="PF00535">
    <property type="entry name" value="Glycos_transf_2"/>
    <property type="match status" value="1"/>
</dbReference>
<dbReference type="RefSeq" id="WP_119009515.1">
    <property type="nucleotide sequence ID" value="NZ_BJXK01000002.1"/>
</dbReference>
<comment type="caution">
    <text evidence="3">The sequence shown here is derived from an EMBL/GenBank/DDBJ whole genome shotgun (WGS) entry which is preliminary data.</text>
</comment>
<dbReference type="OrthoDB" id="9815923at2"/>
<dbReference type="InterPro" id="IPR001173">
    <property type="entry name" value="Glyco_trans_2-like"/>
</dbReference>
<comment type="similarity">
    <text evidence="1">Belongs to the glycosyltransferase 2 family. WaaE/KdtX subfamily.</text>
</comment>
<feature type="domain" description="Glycosyltransferase 2-like" evidence="2">
    <location>
        <begin position="6"/>
        <end position="110"/>
    </location>
</feature>
<dbReference type="PANTHER" id="PTHR43630:SF2">
    <property type="entry name" value="GLYCOSYLTRANSFERASE"/>
    <property type="match status" value="1"/>
</dbReference>
<protein>
    <submittedName>
        <fullName evidence="3">Glycosyl transferase</fullName>
    </submittedName>
</protein>
<dbReference type="Proteomes" id="UP000321113">
    <property type="component" value="Unassembled WGS sequence"/>
</dbReference>
<evidence type="ECO:0000313" key="4">
    <source>
        <dbReference type="Proteomes" id="UP000321113"/>
    </source>
</evidence>
<sequence length="258" mass="29461">MATIGILLITKNAEKTLDKCLSSVQEWAHEIVILDSGSTDNTLNIARMYTQKVYSKTNWEGFGAQRQVAQSYLTTDWILALDSDEVVTSELKTSILQSVNSANLQTCFSLNRLTKAFGKFIQHSGWYPDRIVRLYPRNYTSYNNAKVHESVIIPENTTVKRLNGDLLHFTMDSLSQYTSKTNLYIKSWADQREGKKKSSLGKAISHAFFRFFKMYIIKLGFLDGKHGLLLAILSANTVFTRYADLWVRDMTKNEDTNL</sequence>
<organism evidence="3 4">
    <name type="scientific">Vibrio superstes NBRC 103154</name>
    <dbReference type="NCBI Taxonomy" id="1219062"/>
    <lineage>
        <taxon>Bacteria</taxon>
        <taxon>Pseudomonadati</taxon>
        <taxon>Pseudomonadota</taxon>
        <taxon>Gammaproteobacteria</taxon>
        <taxon>Vibrionales</taxon>
        <taxon>Vibrionaceae</taxon>
        <taxon>Vibrio</taxon>
    </lineage>
</organism>
<name>A0A511QLF9_9VIBR</name>
<evidence type="ECO:0000259" key="2">
    <source>
        <dbReference type="Pfam" id="PF00535"/>
    </source>
</evidence>
<keyword evidence="3" id="KW-0808">Transferase</keyword>
<dbReference type="PANTHER" id="PTHR43630">
    <property type="entry name" value="POLY-BETA-1,6-N-ACETYL-D-GLUCOSAMINE SYNTHASE"/>
    <property type="match status" value="1"/>
</dbReference>
<gene>
    <name evidence="3" type="ORF">VSU01S_04130</name>
</gene>
<dbReference type="Gene3D" id="3.90.550.10">
    <property type="entry name" value="Spore Coat Polysaccharide Biosynthesis Protein SpsA, Chain A"/>
    <property type="match status" value="1"/>
</dbReference>
<dbReference type="GO" id="GO:0016740">
    <property type="term" value="F:transferase activity"/>
    <property type="evidence" value="ECO:0007669"/>
    <property type="project" value="UniProtKB-KW"/>
</dbReference>
<proteinExistence type="inferred from homology"/>
<accession>A0A511QLF9</accession>
<dbReference type="AlphaFoldDB" id="A0A511QLF9"/>
<evidence type="ECO:0000256" key="1">
    <source>
        <dbReference type="ARBA" id="ARBA00038494"/>
    </source>
</evidence>
<reference evidence="3 4" key="1">
    <citation type="submission" date="2019-07" db="EMBL/GenBank/DDBJ databases">
        <title>Whole genome shotgun sequence of Vibrio superstes NBRC 103154.</title>
        <authorList>
            <person name="Hosoyama A."/>
            <person name="Uohara A."/>
            <person name="Ohji S."/>
            <person name="Ichikawa N."/>
        </authorList>
    </citation>
    <scope>NUCLEOTIDE SEQUENCE [LARGE SCALE GENOMIC DNA]</scope>
    <source>
        <strain evidence="3 4">NBRC 103154</strain>
    </source>
</reference>
<dbReference type="CDD" id="cd02511">
    <property type="entry name" value="Beta4Glucosyltransferase"/>
    <property type="match status" value="1"/>
</dbReference>
<dbReference type="SUPFAM" id="SSF53448">
    <property type="entry name" value="Nucleotide-diphospho-sugar transferases"/>
    <property type="match status" value="1"/>
</dbReference>
<dbReference type="EMBL" id="BJXK01000002">
    <property type="protein sequence ID" value="GEM78168.1"/>
    <property type="molecule type" value="Genomic_DNA"/>
</dbReference>
<evidence type="ECO:0000313" key="3">
    <source>
        <dbReference type="EMBL" id="GEM78168.1"/>
    </source>
</evidence>
<dbReference type="InterPro" id="IPR029044">
    <property type="entry name" value="Nucleotide-diphossugar_trans"/>
</dbReference>
<keyword evidence="4" id="KW-1185">Reference proteome</keyword>